<dbReference type="InterPro" id="IPR052622">
    <property type="entry name" value="Glycosyltransferase_G1"/>
</dbReference>
<sequence length="345" mass="38782">MRILFLACLRAHTGNSTTALRIKDHLEAAGHACVLKDAAALESSEIEALMSQEKFDAGLIIQLYKAGRFLLGNRIPFGAIFGGTDINEDVKNEEKCRVMGAVLEEARFVVAFTHEIKELAASKWPHAKHKIHIQPQGILTMPSEYFDYEAFLQNAGILHKPGHLHLYVLICGLRRVKDPLYLAEIFAKWHEKEPNVYLAIIGPTVDPVFTKEVENKLEEIDGVHLIKEIPQSDLQAVIKRSFALVNSSLSEGMSAAILEAMDLEIPVLARDIPGNSAIIKHEDTGLLFSTPQEFVQLSKRLMNEPDLNRRIVSNAKRYVNTNHSWELERETYQTLILNLQVNGNM</sequence>
<dbReference type="CTD" id="444479"/>
<proteinExistence type="predicted"/>
<dbReference type="AGR" id="Xenbase:XB-GENE-5833348"/>
<dbReference type="Bgee" id="444479">
    <property type="expression patterns" value="Expressed in egg cell and 19 other cell types or tissues"/>
</dbReference>
<dbReference type="GO" id="GO:0016757">
    <property type="term" value="F:glycosyltransferase activity"/>
    <property type="evidence" value="ECO:0007669"/>
    <property type="project" value="UniProtKB-KW"/>
</dbReference>
<dbReference type="RefSeq" id="XP_018100969.1">
    <property type="nucleotide sequence ID" value="XM_018245480.2"/>
</dbReference>
<keyword evidence="1" id="KW-0328">Glycosyltransferase</keyword>
<dbReference type="PANTHER" id="PTHR46660">
    <property type="match status" value="1"/>
</dbReference>
<feature type="domain" description="Glycosyl transferase family 1" evidence="2">
    <location>
        <begin position="173"/>
        <end position="317"/>
    </location>
</feature>
<dbReference type="Pfam" id="PF00534">
    <property type="entry name" value="Glycos_transf_1"/>
    <property type="match status" value="1"/>
</dbReference>
<dbReference type="Xenbase" id="XB-GENE-5833348">
    <property type="gene designation" value="glt1d1.L"/>
</dbReference>
<evidence type="ECO:0000256" key="1">
    <source>
        <dbReference type="ARBA" id="ARBA00022676"/>
    </source>
</evidence>
<dbReference type="InterPro" id="IPR001296">
    <property type="entry name" value="Glyco_trans_1"/>
</dbReference>
<name>A0A1L8I0U4_XENLA</name>
<dbReference type="GeneID" id="444479"/>
<reference evidence="4" key="1">
    <citation type="submission" date="2025-08" db="UniProtKB">
        <authorList>
            <consortium name="RefSeq"/>
        </authorList>
    </citation>
    <scope>IDENTIFICATION</scope>
    <source>
        <strain evidence="4">J_2021</strain>
        <tissue evidence="4">Erythrocytes</tissue>
    </source>
</reference>
<gene>
    <name evidence="4 5" type="primary">glt1d1.L</name>
    <name evidence="4" type="synonym">glt1d1</name>
</gene>
<evidence type="ECO:0000313" key="3">
    <source>
        <dbReference type="Proteomes" id="UP000186698"/>
    </source>
</evidence>
<dbReference type="Proteomes" id="UP000186698">
    <property type="component" value="Chromosome 1L"/>
</dbReference>
<dbReference type="OMA" id="FSEWHSE"/>
<keyword evidence="1" id="KW-0808">Transferase</keyword>
<dbReference type="OrthoDB" id="512920at2759"/>
<dbReference type="PANTHER" id="PTHR46660:SF2">
    <property type="entry name" value="GLYCOSYLTRANSFERASE 1 DOMAIN-CONTAINING PROTEIN 1"/>
    <property type="match status" value="1"/>
</dbReference>
<dbReference type="SUPFAM" id="SSF53756">
    <property type="entry name" value="UDP-Glycosyltransferase/glycogen phosphorylase"/>
    <property type="match status" value="1"/>
</dbReference>
<evidence type="ECO:0000313" key="5">
    <source>
        <dbReference type="Xenbase" id="XB-GENE-5833348"/>
    </source>
</evidence>
<evidence type="ECO:0000259" key="2">
    <source>
        <dbReference type="Pfam" id="PF00534"/>
    </source>
</evidence>
<keyword evidence="3" id="KW-1185">Reference proteome</keyword>
<organism evidence="3 4">
    <name type="scientific">Xenopus laevis</name>
    <name type="common">African clawed frog</name>
    <dbReference type="NCBI Taxonomy" id="8355"/>
    <lineage>
        <taxon>Eukaryota</taxon>
        <taxon>Metazoa</taxon>
        <taxon>Chordata</taxon>
        <taxon>Craniata</taxon>
        <taxon>Vertebrata</taxon>
        <taxon>Euteleostomi</taxon>
        <taxon>Amphibia</taxon>
        <taxon>Batrachia</taxon>
        <taxon>Anura</taxon>
        <taxon>Pipoidea</taxon>
        <taxon>Pipidae</taxon>
        <taxon>Xenopodinae</taxon>
        <taxon>Xenopus</taxon>
        <taxon>Xenopus</taxon>
    </lineage>
</organism>
<dbReference type="STRING" id="8355.A0A1L8I0U4"/>
<dbReference type="PaxDb" id="8355-A0A1L8I0U4"/>
<dbReference type="Gene3D" id="3.40.50.2000">
    <property type="entry name" value="Glycogen Phosphorylase B"/>
    <property type="match status" value="2"/>
</dbReference>
<evidence type="ECO:0000313" key="4">
    <source>
        <dbReference type="RefSeq" id="XP_018100969.1"/>
    </source>
</evidence>
<dbReference type="CDD" id="cd03801">
    <property type="entry name" value="GT4_PimA-like"/>
    <property type="match status" value="1"/>
</dbReference>
<accession>A0A1L8I0U4</accession>
<dbReference type="AlphaFoldDB" id="A0A1L8I0U4"/>
<protein>
    <submittedName>
        <fullName evidence="4">Glycosyltransferase 1 domain containing 1 L homeolog isoform X1</fullName>
    </submittedName>
</protein>